<reference evidence="2" key="1">
    <citation type="journal article" date="2023" name="Mol. Phylogenet. Evol.">
        <title>Genome-scale phylogeny and comparative genomics of the fungal order Sordariales.</title>
        <authorList>
            <person name="Hensen N."/>
            <person name="Bonometti L."/>
            <person name="Westerberg I."/>
            <person name="Brannstrom I.O."/>
            <person name="Guillou S."/>
            <person name="Cros-Aarteil S."/>
            <person name="Calhoun S."/>
            <person name="Haridas S."/>
            <person name="Kuo A."/>
            <person name="Mondo S."/>
            <person name="Pangilinan J."/>
            <person name="Riley R."/>
            <person name="LaButti K."/>
            <person name="Andreopoulos B."/>
            <person name="Lipzen A."/>
            <person name="Chen C."/>
            <person name="Yan M."/>
            <person name="Daum C."/>
            <person name="Ng V."/>
            <person name="Clum A."/>
            <person name="Steindorff A."/>
            <person name="Ohm R.A."/>
            <person name="Martin F."/>
            <person name="Silar P."/>
            <person name="Natvig D.O."/>
            <person name="Lalanne C."/>
            <person name="Gautier V."/>
            <person name="Ament-Velasquez S.L."/>
            <person name="Kruys A."/>
            <person name="Hutchinson M.I."/>
            <person name="Powell A.J."/>
            <person name="Barry K."/>
            <person name="Miller A.N."/>
            <person name="Grigoriev I.V."/>
            <person name="Debuchy R."/>
            <person name="Gladieux P."/>
            <person name="Hiltunen Thoren M."/>
            <person name="Johannesson H."/>
        </authorList>
    </citation>
    <scope>NUCLEOTIDE SEQUENCE</scope>
    <source>
        <strain evidence="2">PSN309</strain>
    </source>
</reference>
<feature type="coiled-coil region" evidence="1">
    <location>
        <begin position="71"/>
        <end position="98"/>
    </location>
</feature>
<organism evidence="2 3">
    <name type="scientific">Podospora australis</name>
    <dbReference type="NCBI Taxonomy" id="1536484"/>
    <lineage>
        <taxon>Eukaryota</taxon>
        <taxon>Fungi</taxon>
        <taxon>Dikarya</taxon>
        <taxon>Ascomycota</taxon>
        <taxon>Pezizomycotina</taxon>
        <taxon>Sordariomycetes</taxon>
        <taxon>Sordariomycetidae</taxon>
        <taxon>Sordariales</taxon>
        <taxon>Podosporaceae</taxon>
        <taxon>Podospora</taxon>
    </lineage>
</organism>
<evidence type="ECO:0008006" key="4">
    <source>
        <dbReference type="Google" id="ProtNLM"/>
    </source>
</evidence>
<name>A0AAN6WSW2_9PEZI</name>
<proteinExistence type="predicted"/>
<keyword evidence="3" id="KW-1185">Reference proteome</keyword>
<dbReference type="EMBL" id="MU864401">
    <property type="protein sequence ID" value="KAK4187519.1"/>
    <property type="molecule type" value="Genomic_DNA"/>
</dbReference>
<keyword evidence="1" id="KW-0175">Coiled coil</keyword>
<evidence type="ECO:0000313" key="2">
    <source>
        <dbReference type="EMBL" id="KAK4187519.1"/>
    </source>
</evidence>
<accession>A0AAN6WSW2</accession>
<sequence length="153" mass="16677">MADPLSAGGLAVGLIASGIQVGGGLVDYLNAVKGQPEDIASARRLLDNMTDTLQVLKSSATRFQAVHSTSTAAVERRLAAVRVELQALETTVREFESHGQPSSSLHGRVKAQGRKLFYPFERTKLGQLEQRLEQTNNVLDKAIHALQLYRYSC</sequence>
<dbReference type="Proteomes" id="UP001302126">
    <property type="component" value="Unassembled WGS sequence"/>
</dbReference>
<reference evidence="2" key="2">
    <citation type="submission" date="2023-05" db="EMBL/GenBank/DDBJ databases">
        <authorList>
            <consortium name="Lawrence Berkeley National Laboratory"/>
            <person name="Steindorff A."/>
            <person name="Hensen N."/>
            <person name="Bonometti L."/>
            <person name="Westerberg I."/>
            <person name="Brannstrom I.O."/>
            <person name="Guillou S."/>
            <person name="Cros-Aarteil S."/>
            <person name="Calhoun S."/>
            <person name="Haridas S."/>
            <person name="Kuo A."/>
            <person name="Mondo S."/>
            <person name="Pangilinan J."/>
            <person name="Riley R."/>
            <person name="Labutti K."/>
            <person name="Andreopoulos B."/>
            <person name="Lipzen A."/>
            <person name="Chen C."/>
            <person name="Yanf M."/>
            <person name="Daum C."/>
            <person name="Ng V."/>
            <person name="Clum A."/>
            <person name="Ohm R."/>
            <person name="Martin F."/>
            <person name="Silar P."/>
            <person name="Natvig D."/>
            <person name="Lalanne C."/>
            <person name="Gautier V."/>
            <person name="Ament-Velasquez S.L."/>
            <person name="Kruys A."/>
            <person name="Hutchinson M.I."/>
            <person name="Powell A.J."/>
            <person name="Barry K."/>
            <person name="Miller A.N."/>
            <person name="Grigoriev I.V."/>
            <person name="Debuchy R."/>
            <person name="Gladieux P."/>
            <person name="Thoren M.H."/>
            <person name="Johannesson H."/>
        </authorList>
    </citation>
    <scope>NUCLEOTIDE SEQUENCE</scope>
    <source>
        <strain evidence="2">PSN309</strain>
    </source>
</reference>
<dbReference type="AlphaFoldDB" id="A0AAN6WSW2"/>
<evidence type="ECO:0000313" key="3">
    <source>
        <dbReference type="Proteomes" id="UP001302126"/>
    </source>
</evidence>
<comment type="caution">
    <text evidence="2">The sequence shown here is derived from an EMBL/GenBank/DDBJ whole genome shotgun (WGS) entry which is preliminary data.</text>
</comment>
<gene>
    <name evidence="2" type="ORF">QBC35DRAFT_384697</name>
</gene>
<evidence type="ECO:0000256" key="1">
    <source>
        <dbReference type="SAM" id="Coils"/>
    </source>
</evidence>
<protein>
    <recommendedName>
        <fullName evidence="4">Fungal N-terminal domain-containing protein</fullName>
    </recommendedName>
</protein>